<protein>
    <submittedName>
        <fullName evidence="1">Uncharacterized protein</fullName>
    </submittedName>
</protein>
<evidence type="ECO:0000313" key="2">
    <source>
        <dbReference type="Proteomes" id="UP000001745"/>
    </source>
</evidence>
<dbReference type="HOGENOM" id="CLU_2514169_0_0_1"/>
<dbReference type="GeneID" id="8100055"/>
<organism evidence="1 2">
    <name type="scientific">Talaromyces stipitatus (strain ATCC 10500 / CBS 375.48 / QM 6759 / NRRL 1006)</name>
    <name type="common">Penicillium stipitatum</name>
    <dbReference type="NCBI Taxonomy" id="441959"/>
    <lineage>
        <taxon>Eukaryota</taxon>
        <taxon>Fungi</taxon>
        <taxon>Dikarya</taxon>
        <taxon>Ascomycota</taxon>
        <taxon>Pezizomycotina</taxon>
        <taxon>Eurotiomycetes</taxon>
        <taxon>Eurotiomycetidae</taxon>
        <taxon>Eurotiales</taxon>
        <taxon>Trichocomaceae</taxon>
        <taxon>Talaromyces</taxon>
        <taxon>Talaromyces sect. Talaromyces</taxon>
    </lineage>
</organism>
<dbReference type="VEuPathDB" id="FungiDB:TSTA_120710"/>
<keyword evidence="2" id="KW-1185">Reference proteome</keyword>
<dbReference type="RefSeq" id="XP_002482317.1">
    <property type="nucleotide sequence ID" value="XM_002482272.1"/>
</dbReference>
<name>B8MDU6_TALSN</name>
<evidence type="ECO:0000313" key="1">
    <source>
        <dbReference type="EMBL" id="EED18325.1"/>
    </source>
</evidence>
<dbReference type="AlphaFoldDB" id="B8MDU6"/>
<sequence length="85" mass="9512">MTSVLFDQSIPVLFLRSSSWLPLYFQISLYLDSSGETDVSLNSNQNLVRFTPLYNGILNAVARRLYSGMDLRIAAGTGSYENDAR</sequence>
<dbReference type="EMBL" id="EQ962655">
    <property type="protein sequence ID" value="EED18325.1"/>
    <property type="molecule type" value="Genomic_DNA"/>
</dbReference>
<accession>B8MDU6</accession>
<reference evidence="2" key="1">
    <citation type="journal article" date="2015" name="Genome Announc.">
        <title>Genome sequence of the AIDS-associated pathogen Penicillium marneffei (ATCC18224) and its near taxonomic relative Talaromyces stipitatus (ATCC10500).</title>
        <authorList>
            <person name="Nierman W.C."/>
            <person name="Fedorova-Abrams N.D."/>
            <person name="Andrianopoulos A."/>
        </authorList>
    </citation>
    <scope>NUCLEOTIDE SEQUENCE [LARGE SCALE GENOMIC DNA]</scope>
    <source>
        <strain evidence="2">ATCC 10500 / CBS 375.48 / QM 6759 / NRRL 1006</strain>
    </source>
</reference>
<dbReference type="InParanoid" id="B8MDU6"/>
<gene>
    <name evidence="1" type="ORF">TSTA_120710</name>
</gene>
<dbReference type="Proteomes" id="UP000001745">
    <property type="component" value="Unassembled WGS sequence"/>
</dbReference>
<proteinExistence type="predicted"/>